<comment type="catalytic activity">
    <reaction evidence="1 6">
        <text>[protein]-peptidylproline (omega=180) = [protein]-peptidylproline (omega=0)</text>
        <dbReference type="Rhea" id="RHEA:16237"/>
        <dbReference type="Rhea" id="RHEA-COMP:10747"/>
        <dbReference type="Rhea" id="RHEA-COMP:10748"/>
        <dbReference type="ChEBI" id="CHEBI:83833"/>
        <dbReference type="ChEBI" id="CHEBI:83834"/>
        <dbReference type="EC" id="5.2.1.8"/>
    </reaction>
</comment>
<keyword evidence="9" id="KW-1185">Reference proteome</keyword>
<evidence type="ECO:0000256" key="5">
    <source>
        <dbReference type="PROSITE-ProRule" id="PRU00278"/>
    </source>
</evidence>
<dbReference type="InterPro" id="IPR000297">
    <property type="entry name" value="PPIase_PpiC"/>
</dbReference>
<reference evidence="8 9" key="2">
    <citation type="submission" date="2020-07" db="EMBL/GenBank/DDBJ databases">
        <title>Genome assembly of wild tea tree DASZ reveals pedigree and selection history of tea varieties.</title>
        <authorList>
            <person name="Zhang W."/>
        </authorList>
    </citation>
    <scope>NUCLEOTIDE SEQUENCE [LARGE SCALE GENOMIC DNA]</scope>
    <source>
        <strain evidence="9">cv. G240</strain>
        <tissue evidence="8">Leaf</tissue>
    </source>
</reference>
<evidence type="ECO:0000256" key="4">
    <source>
        <dbReference type="ARBA" id="ARBA00023235"/>
    </source>
</evidence>
<accession>A0A7J7GQ68</accession>
<dbReference type="PROSITE" id="PS50198">
    <property type="entry name" value="PPIC_PPIASE_2"/>
    <property type="match status" value="1"/>
</dbReference>
<protein>
    <recommendedName>
        <fullName evidence="6">Peptidyl-prolyl cis-trans isomerase</fullName>
        <ecNumber evidence="6">5.2.1.8</ecNumber>
    </recommendedName>
</protein>
<comment type="similarity">
    <text evidence="2">Belongs to the PpiC/parvulin rotamase family. PIN4 subfamily.</text>
</comment>
<dbReference type="GO" id="GO:0006364">
    <property type="term" value="P:rRNA processing"/>
    <property type="evidence" value="ECO:0007669"/>
    <property type="project" value="InterPro"/>
</dbReference>
<organism evidence="8 9">
    <name type="scientific">Camellia sinensis</name>
    <name type="common">Tea plant</name>
    <name type="synonym">Thea sinensis</name>
    <dbReference type="NCBI Taxonomy" id="4442"/>
    <lineage>
        <taxon>Eukaryota</taxon>
        <taxon>Viridiplantae</taxon>
        <taxon>Streptophyta</taxon>
        <taxon>Embryophyta</taxon>
        <taxon>Tracheophyta</taxon>
        <taxon>Spermatophyta</taxon>
        <taxon>Magnoliopsida</taxon>
        <taxon>eudicotyledons</taxon>
        <taxon>Gunneridae</taxon>
        <taxon>Pentapetalae</taxon>
        <taxon>asterids</taxon>
        <taxon>Ericales</taxon>
        <taxon>Theaceae</taxon>
        <taxon>Camellia</taxon>
    </lineage>
</organism>
<evidence type="ECO:0000313" key="8">
    <source>
        <dbReference type="EMBL" id="KAF5942942.1"/>
    </source>
</evidence>
<evidence type="ECO:0000256" key="2">
    <source>
        <dbReference type="ARBA" id="ARBA00010242"/>
    </source>
</evidence>
<name>A0A7J7GQ68_CAMSI</name>
<keyword evidence="4 5" id="KW-0413">Isomerase</keyword>
<evidence type="ECO:0000256" key="3">
    <source>
        <dbReference type="ARBA" id="ARBA00023110"/>
    </source>
</evidence>
<dbReference type="GO" id="GO:0003677">
    <property type="term" value="F:DNA binding"/>
    <property type="evidence" value="ECO:0007669"/>
    <property type="project" value="InterPro"/>
</dbReference>
<dbReference type="InterPro" id="IPR046357">
    <property type="entry name" value="PPIase_dom_sf"/>
</dbReference>
<dbReference type="Proteomes" id="UP000593564">
    <property type="component" value="Unassembled WGS sequence"/>
</dbReference>
<proteinExistence type="inferred from homology"/>
<evidence type="ECO:0000256" key="6">
    <source>
        <dbReference type="RuleBase" id="RU363014"/>
    </source>
</evidence>
<dbReference type="AlphaFoldDB" id="A0A7J7GQ68"/>
<dbReference type="EMBL" id="JACBKZ010000009">
    <property type="protein sequence ID" value="KAF5942942.1"/>
    <property type="molecule type" value="Genomic_DNA"/>
</dbReference>
<dbReference type="SUPFAM" id="SSF54534">
    <property type="entry name" value="FKBP-like"/>
    <property type="match status" value="1"/>
</dbReference>
<evidence type="ECO:0000256" key="1">
    <source>
        <dbReference type="ARBA" id="ARBA00000971"/>
    </source>
</evidence>
<sequence>MFFVEKCFSPKQKERKKMVQLAAEYSECPSGKKGGDLGWFPRGKMAGLFQDIAFSTTVGATSAPFKSTPAKFVMLLMVTGMDTTLCCRKGGRIDRTWHSKLGSLGLLTIKSNGRLGHKIAPFGASSLNYIIKATE</sequence>
<dbReference type="PANTHER" id="PTHR45995">
    <property type="match status" value="1"/>
</dbReference>
<evidence type="ECO:0000313" key="9">
    <source>
        <dbReference type="Proteomes" id="UP000593564"/>
    </source>
</evidence>
<dbReference type="Gene3D" id="3.10.50.40">
    <property type="match status" value="1"/>
</dbReference>
<evidence type="ECO:0000259" key="7">
    <source>
        <dbReference type="PROSITE" id="PS50198"/>
    </source>
</evidence>
<feature type="domain" description="PpiC" evidence="7">
    <location>
        <begin position="20"/>
        <end position="78"/>
    </location>
</feature>
<comment type="caution">
    <text evidence="8">The sequence shown here is derived from an EMBL/GenBank/DDBJ whole genome shotgun (WGS) entry which is preliminary data.</text>
</comment>
<gene>
    <name evidence="8" type="ORF">HYC85_020584</name>
</gene>
<dbReference type="Pfam" id="PF00639">
    <property type="entry name" value="Rotamase"/>
    <property type="match status" value="1"/>
</dbReference>
<dbReference type="InterPro" id="IPR043323">
    <property type="entry name" value="PIN4"/>
</dbReference>
<dbReference type="GO" id="GO:0003755">
    <property type="term" value="F:peptidyl-prolyl cis-trans isomerase activity"/>
    <property type="evidence" value="ECO:0007669"/>
    <property type="project" value="UniProtKB-UniRule"/>
</dbReference>
<reference evidence="9" key="1">
    <citation type="journal article" date="2020" name="Nat. Commun.">
        <title>Genome assembly of wild tea tree DASZ reveals pedigree and selection history of tea varieties.</title>
        <authorList>
            <person name="Zhang W."/>
            <person name="Zhang Y."/>
            <person name="Qiu H."/>
            <person name="Guo Y."/>
            <person name="Wan H."/>
            <person name="Zhang X."/>
            <person name="Scossa F."/>
            <person name="Alseekh S."/>
            <person name="Zhang Q."/>
            <person name="Wang P."/>
            <person name="Xu L."/>
            <person name="Schmidt M.H."/>
            <person name="Jia X."/>
            <person name="Li D."/>
            <person name="Zhu A."/>
            <person name="Guo F."/>
            <person name="Chen W."/>
            <person name="Ni D."/>
            <person name="Usadel B."/>
            <person name="Fernie A.R."/>
            <person name="Wen W."/>
        </authorList>
    </citation>
    <scope>NUCLEOTIDE SEQUENCE [LARGE SCALE GENOMIC DNA]</scope>
    <source>
        <strain evidence="9">cv. G240</strain>
    </source>
</reference>
<dbReference type="EC" id="5.2.1.8" evidence="6"/>
<keyword evidence="3 5" id="KW-0697">Rotamase</keyword>